<keyword evidence="3" id="KW-1185">Reference proteome</keyword>
<name>A0ABR1W6B1_9PEZI</name>
<sequence length="207" mass="22422">MTRAISSHHPPPLAVSVSSIITNLYSWWGSRIFARTTQINRNKAGATTRIMTASMASQYCQFPSRASPSSPTARGPRGGGFDHSKDRKRGARYYSCDNFAGCSGPAMLRKRRGRRRGLNEVSPAEVRRTHTSGAMAPSTTTCSYGDGTSCFDVDDSGQDDPDPDEPEPEDPEEPEQPDPPTCDDRCKLDRGSPCNCGENGCNDNSPG</sequence>
<feature type="compositionally biased region" description="Low complexity" evidence="1">
    <location>
        <begin position="63"/>
        <end position="75"/>
    </location>
</feature>
<dbReference type="GeneID" id="92087308"/>
<protein>
    <submittedName>
        <fullName evidence="2">Uncharacterized protein</fullName>
    </submittedName>
</protein>
<reference evidence="2 3" key="1">
    <citation type="submission" date="2023-01" db="EMBL/GenBank/DDBJ databases">
        <title>Analysis of 21 Apiospora genomes using comparative genomics revels a genus with tremendous synthesis potential of carbohydrate active enzymes and secondary metabolites.</title>
        <authorList>
            <person name="Sorensen T."/>
        </authorList>
    </citation>
    <scope>NUCLEOTIDE SEQUENCE [LARGE SCALE GENOMIC DNA]</scope>
    <source>
        <strain evidence="2 3">CBS 135458</strain>
    </source>
</reference>
<accession>A0ABR1W6B1</accession>
<evidence type="ECO:0000313" key="2">
    <source>
        <dbReference type="EMBL" id="KAK8079029.1"/>
    </source>
</evidence>
<comment type="caution">
    <text evidence="2">The sequence shown here is derived from an EMBL/GenBank/DDBJ whole genome shotgun (WGS) entry which is preliminary data.</text>
</comment>
<dbReference type="Proteomes" id="UP001480595">
    <property type="component" value="Unassembled WGS sequence"/>
</dbReference>
<dbReference type="RefSeq" id="XP_066720100.1">
    <property type="nucleotide sequence ID" value="XM_066854245.1"/>
</dbReference>
<feature type="region of interest" description="Disordered" evidence="1">
    <location>
        <begin position="62"/>
        <end position="87"/>
    </location>
</feature>
<evidence type="ECO:0000313" key="3">
    <source>
        <dbReference type="Proteomes" id="UP001480595"/>
    </source>
</evidence>
<dbReference type="EMBL" id="JAQQWL010000003">
    <property type="protein sequence ID" value="KAK8079029.1"/>
    <property type="molecule type" value="Genomic_DNA"/>
</dbReference>
<gene>
    <name evidence="2" type="ORF">PG994_002836</name>
</gene>
<evidence type="ECO:0000256" key="1">
    <source>
        <dbReference type="SAM" id="MobiDB-lite"/>
    </source>
</evidence>
<proteinExistence type="predicted"/>
<feature type="region of interest" description="Disordered" evidence="1">
    <location>
        <begin position="107"/>
        <end position="184"/>
    </location>
</feature>
<organism evidence="2 3">
    <name type="scientific">Apiospora phragmitis</name>
    <dbReference type="NCBI Taxonomy" id="2905665"/>
    <lineage>
        <taxon>Eukaryota</taxon>
        <taxon>Fungi</taxon>
        <taxon>Dikarya</taxon>
        <taxon>Ascomycota</taxon>
        <taxon>Pezizomycotina</taxon>
        <taxon>Sordariomycetes</taxon>
        <taxon>Xylariomycetidae</taxon>
        <taxon>Amphisphaeriales</taxon>
        <taxon>Apiosporaceae</taxon>
        <taxon>Apiospora</taxon>
    </lineage>
</organism>
<feature type="compositionally biased region" description="Acidic residues" evidence="1">
    <location>
        <begin position="152"/>
        <end position="176"/>
    </location>
</feature>